<dbReference type="Ensembl" id="ENSLLET00000045549.1">
    <property type="protein sequence ID" value="ENSLLEP00000043800.1"/>
    <property type="gene ID" value="ENSLLEG00000027777.1"/>
</dbReference>
<dbReference type="SMART" id="SM00593">
    <property type="entry name" value="RUN"/>
    <property type="match status" value="1"/>
</dbReference>
<feature type="region of interest" description="Disordered" evidence="5">
    <location>
        <begin position="1"/>
        <end position="36"/>
    </location>
</feature>
<evidence type="ECO:0000256" key="3">
    <source>
        <dbReference type="ARBA" id="ARBA00055063"/>
    </source>
</evidence>
<dbReference type="PROSITE" id="PS50826">
    <property type="entry name" value="RUN"/>
    <property type="match status" value="1"/>
</dbReference>
<keyword evidence="2" id="KW-0175">Coiled coil</keyword>
<dbReference type="OrthoDB" id="10000497at2759"/>
<evidence type="ECO:0000313" key="8">
    <source>
        <dbReference type="Proteomes" id="UP000694569"/>
    </source>
</evidence>
<dbReference type="CDD" id="cd17683">
    <property type="entry name" value="RUN_RUNDC1"/>
    <property type="match status" value="1"/>
</dbReference>
<keyword evidence="8" id="KW-1185">Reference proteome</keyword>
<dbReference type="InterPro" id="IPR058732">
    <property type="entry name" value="RUNDC1_M"/>
</dbReference>
<dbReference type="Proteomes" id="UP000694569">
    <property type="component" value="Unplaced"/>
</dbReference>
<feature type="compositionally biased region" description="Low complexity" evidence="5">
    <location>
        <begin position="252"/>
        <end position="263"/>
    </location>
</feature>
<name>A0A8C5WJV1_9ANUR</name>
<dbReference type="InterPro" id="IPR037213">
    <property type="entry name" value="Run_dom_sf"/>
</dbReference>
<dbReference type="FunFam" id="1.20.58.900:FF:000012">
    <property type="entry name" value="RUN domain-containing protein 1"/>
    <property type="match status" value="1"/>
</dbReference>
<evidence type="ECO:0000256" key="5">
    <source>
        <dbReference type="SAM" id="MobiDB-lite"/>
    </source>
</evidence>
<dbReference type="PANTHER" id="PTHR15591">
    <property type="entry name" value="RUN AND SH3 DOMAIN CONTAINING"/>
    <property type="match status" value="1"/>
</dbReference>
<dbReference type="InterPro" id="IPR047343">
    <property type="entry name" value="RUSC1_2"/>
</dbReference>
<dbReference type="Gene3D" id="1.20.58.900">
    <property type="match status" value="1"/>
</dbReference>
<dbReference type="GeneTree" id="ENSGT00390000007311"/>
<comment type="function">
    <text evidence="3">May play a role as p53/TP53 inhibitor and thus may have oncogenic activity.</text>
</comment>
<dbReference type="InterPro" id="IPR004012">
    <property type="entry name" value="Run_dom"/>
</dbReference>
<protein>
    <recommendedName>
        <fullName evidence="4">RUN domain-containing protein 1</fullName>
    </recommendedName>
</protein>
<dbReference type="Pfam" id="PF26030">
    <property type="entry name" value="RUNDC1"/>
    <property type="match status" value="1"/>
</dbReference>
<dbReference type="PANTHER" id="PTHR15591:SF19">
    <property type="entry name" value="RUN DOMAIN-CONTAINING PROTEIN 1 ISOFORM X1"/>
    <property type="match status" value="1"/>
</dbReference>
<evidence type="ECO:0000256" key="2">
    <source>
        <dbReference type="ARBA" id="ARBA00023054"/>
    </source>
</evidence>
<accession>A0A8C5WJV1</accession>
<feature type="region of interest" description="Disordered" evidence="5">
    <location>
        <begin position="247"/>
        <end position="271"/>
    </location>
</feature>
<evidence type="ECO:0000259" key="6">
    <source>
        <dbReference type="PROSITE" id="PS50826"/>
    </source>
</evidence>
<organism evidence="7 8">
    <name type="scientific">Leptobrachium leishanense</name>
    <name type="common">Leishan spiny toad</name>
    <dbReference type="NCBI Taxonomy" id="445787"/>
    <lineage>
        <taxon>Eukaryota</taxon>
        <taxon>Metazoa</taxon>
        <taxon>Chordata</taxon>
        <taxon>Craniata</taxon>
        <taxon>Vertebrata</taxon>
        <taxon>Euteleostomi</taxon>
        <taxon>Amphibia</taxon>
        <taxon>Batrachia</taxon>
        <taxon>Anura</taxon>
        <taxon>Pelobatoidea</taxon>
        <taxon>Megophryidae</taxon>
        <taxon>Leptobrachium</taxon>
    </lineage>
</organism>
<evidence type="ECO:0000313" key="7">
    <source>
        <dbReference type="Ensembl" id="ENSLLEP00000043800.1"/>
    </source>
</evidence>
<evidence type="ECO:0000256" key="4">
    <source>
        <dbReference type="ARBA" id="ARBA00072888"/>
    </source>
</evidence>
<feature type="domain" description="RUN" evidence="6">
    <location>
        <begin position="362"/>
        <end position="543"/>
    </location>
</feature>
<evidence type="ECO:0000256" key="1">
    <source>
        <dbReference type="ARBA" id="ARBA00022553"/>
    </source>
</evidence>
<proteinExistence type="predicted"/>
<reference evidence="7" key="1">
    <citation type="submission" date="2025-08" db="UniProtKB">
        <authorList>
            <consortium name="Ensembl"/>
        </authorList>
    </citation>
    <scope>IDENTIFICATION</scope>
</reference>
<keyword evidence="1" id="KW-0597">Phosphoprotein</keyword>
<dbReference type="Pfam" id="PF02759">
    <property type="entry name" value="RUN"/>
    <property type="match status" value="1"/>
</dbReference>
<dbReference type="SUPFAM" id="SSF140741">
    <property type="entry name" value="RUN domain-like"/>
    <property type="match status" value="1"/>
</dbReference>
<sequence>MSVSDGELISGERWSPVGAVAEEPEELSSAPSDMSEKLRRLEDEQELLNSSLLALTSHFAQVQFRLKQIVRAEGGEKEKLLAELEDFAFKGCPHVMGTRALKQQVHEDSVSGLRHRVKGERSEREKRERIEAQRQKQRELIVQLKTQLDDLETFAYQEGNYDSLPQSVVMERQRVIIDELIKKLDVNLNEDISCLSPEELRQRVDSAIAQIVNPARVKEQLVEQLKTQIRDLEMFIQFIQDEVSSPVASNESSGYQQSTSTGSRTKVNPEQAKQIRETGLNLLRRALAVLQIFAVSQLVCGTGHVPNSLWKQDESNRDFSPLIKKLETTVEKVRHLALRQQPSEHVVNYATLQEVPLSGRDELTVAVRKELAIAIRDLLSHGLYATSQGMSLVLAPIACLIPVFATSSPTLHPWELFVKYYNEKNGKAFVDSPACKLSQSFSLPVSGSNKVTPKQSLLSAIHAVLMEHDPFKRGADSEFKALICMALNEQRLVSWLNLLCKSGVLIKSHYHPWSYMASSGFESALNILSRISSIKFNLPVDLAVRQLKNIKDAF</sequence>
<gene>
    <name evidence="7" type="primary">RUNDC1</name>
</gene>
<reference evidence="7" key="2">
    <citation type="submission" date="2025-09" db="UniProtKB">
        <authorList>
            <consortium name="Ensembl"/>
        </authorList>
    </citation>
    <scope>IDENTIFICATION</scope>
</reference>
<dbReference type="AlphaFoldDB" id="A0A8C5WJV1"/>